<proteinExistence type="predicted"/>
<dbReference type="GO" id="GO:0005524">
    <property type="term" value="F:ATP binding"/>
    <property type="evidence" value="ECO:0007669"/>
    <property type="project" value="UniProtKB-UniRule"/>
</dbReference>
<dbReference type="PANTHER" id="PTHR24363:SF0">
    <property type="entry name" value="SERINE_THREONINE KINASE LIKE DOMAIN CONTAINING 1"/>
    <property type="match status" value="1"/>
</dbReference>
<keyword evidence="2" id="KW-0723">Serine/threonine-protein kinase</keyword>
<dbReference type="Gene3D" id="1.20.58.1690">
    <property type="match status" value="1"/>
</dbReference>
<evidence type="ECO:0000313" key="14">
    <source>
        <dbReference type="EMBL" id="MEE3718880.1"/>
    </source>
</evidence>
<keyword evidence="11" id="KW-1133">Transmembrane helix</keyword>
<evidence type="ECO:0000259" key="13">
    <source>
        <dbReference type="PROSITE" id="PS51781"/>
    </source>
</evidence>
<dbReference type="SUPFAM" id="SSF56112">
    <property type="entry name" value="Protein kinase-like (PK-like)"/>
    <property type="match status" value="1"/>
</dbReference>
<dbReference type="CDD" id="cd14014">
    <property type="entry name" value="STKc_PknB_like"/>
    <property type="match status" value="1"/>
</dbReference>
<dbReference type="Pfam" id="PF08239">
    <property type="entry name" value="SH3_3"/>
    <property type="match status" value="1"/>
</dbReference>
<evidence type="ECO:0000256" key="3">
    <source>
        <dbReference type="ARBA" id="ARBA00022679"/>
    </source>
</evidence>
<dbReference type="SMART" id="SM00220">
    <property type="entry name" value="S_TKc"/>
    <property type="match status" value="1"/>
</dbReference>
<comment type="catalytic activity">
    <reaction evidence="8">
        <text>L-seryl-[protein] + ATP = O-phospho-L-seryl-[protein] + ADP + H(+)</text>
        <dbReference type="Rhea" id="RHEA:17989"/>
        <dbReference type="Rhea" id="RHEA-COMP:9863"/>
        <dbReference type="Rhea" id="RHEA-COMP:11604"/>
        <dbReference type="ChEBI" id="CHEBI:15378"/>
        <dbReference type="ChEBI" id="CHEBI:29999"/>
        <dbReference type="ChEBI" id="CHEBI:30616"/>
        <dbReference type="ChEBI" id="CHEBI:83421"/>
        <dbReference type="ChEBI" id="CHEBI:456216"/>
        <dbReference type="EC" id="2.7.11.1"/>
    </reaction>
</comment>
<dbReference type="PROSITE" id="PS00107">
    <property type="entry name" value="PROTEIN_KINASE_ATP"/>
    <property type="match status" value="1"/>
</dbReference>
<evidence type="ECO:0000256" key="9">
    <source>
        <dbReference type="PROSITE-ProRule" id="PRU10141"/>
    </source>
</evidence>
<evidence type="ECO:0000256" key="2">
    <source>
        <dbReference type="ARBA" id="ARBA00022527"/>
    </source>
</evidence>
<comment type="catalytic activity">
    <reaction evidence="7">
        <text>L-threonyl-[protein] + ATP = O-phospho-L-threonyl-[protein] + ADP + H(+)</text>
        <dbReference type="Rhea" id="RHEA:46608"/>
        <dbReference type="Rhea" id="RHEA-COMP:11060"/>
        <dbReference type="Rhea" id="RHEA-COMP:11605"/>
        <dbReference type="ChEBI" id="CHEBI:15378"/>
        <dbReference type="ChEBI" id="CHEBI:30013"/>
        <dbReference type="ChEBI" id="CHEBI:30616"/>
        <dbReference type="ChEBI" id="CHEBI:61977"/>
        <dbReference type="ChEBI" id="CHEBI:456216"/>
        <dbReference type="EC" id="2.7.11.1"/>
    </reaction>
</comment>
<dbReference type="AlphaFoldDB" id="A0AAW9PV94"/>
<feature type="transmembrane region" description="Helical" evidence="11">
    <location>
        <begin position="361"/>
        <end position="382"/>
    </location>
</feature>
<sequence>MLGKVIGGRYKIVSHLGSGGFGETYVAEDLQLPDRARCVVKRLKPESKDSFILQTARRLFETEAKVLHRLGKHNQIPQLLAHFEENREFYLVQELIDGQDLAQELGVSRSSSGVARNAIKTEAQVLDFLEDVLQILEFVHQQDVIHRDIKPANLLRRKSDGKLVLIDFGAVKQIYTQLSSQNPQAEPTNMTVAVGTVGYMPNEQANGKPRLCSDIYAVGMIAIQSLIGIPPSQLPEDPATSEIAWRQSPPNAKITYRAEVSPELANVLDKMIRYDFRQRYQSASEALVDVRKLRSHLASTMIASNEPRQGSSPSQALTQSVNQLPPPPLPNSNAVAPLAFTDVVAPTVREAPTKPQRSGGAFWAGVGLFALVVSVGVAAIAISRFSSKPTPQPLASTEIKVEPSKTPTTSTSTPTPTATVSNTPSPTPKNGSIPTSPTPKYAFLSERPVTDADLKGKSMDELDIMRNEVYARYGRRFRDLELQAFFDAQPWYKPRYSPEDFPHNILTSLEKQNVKEIVEFQQRSQQGQLPVVPTTCASPKRVIEDLDPPINVRKGPGITFPVVGKLNNGVEISVTTEKNGWFQISAPLNGWVAANRTALICPK</sequence>
<dbReference type="InterPro" id="IPR011009">
    <property type="entry name" value="Kinase-like_dom_sf"/>
</dbReference>
<evidence type="ECO:0000313" key="15">
    <source>
        <dbReference type="Proteomes" id="UP001333818"/>
    </source>
</evidence>
<dbReference type="Gene3D" id="1.10.510.10">
    <property type="entry name" value="Transferase(Phosphotransferase) domain 1"/>
    <property type="match status" value="1"/>
</dbReference>
<gene>
    <name evidence="14" type="ORF">V2H45_19225</name>
</gene>
<feature type="region of interest" description="Disordered" evidence="10">
    <location>
        <begin position="387"/>
        <end position="447"/>
    </location>
</feature>
<dbReference type="InterPro" id="IPR038434">
    <property type="entry name" value="YARHG_sf"/>
</dbReference>
<evidence type="ECO:0000256" key="5">
    <source>
        <dbReference type="ARBA" id="ARBA00022777"/>
    </source>
</evidence>
<evidence type="ECO:0000256" key="8">
    <source>
        <dbReference type="ARBA" id="ARBA00048679"/>
    </source>
</evidence>
<dbReference type="Gene3D" id="2.30.30.40">
    <property type="entry name" value="SH3 Domains"/>
    <property type="match status" value="1"/>
</dbReference>
<dbReference type="InterPro" id="IPR017441">
    <property type="entry name" value="Protein_kinase_ATP_BS"/>
</dbReference>
<reference evidence="14" key="1">
    <citation type="submission" date="2024-01" db="EMBL/GenBank/DDBJ databases">
        <title>Bank of Algae and Cyanobacteria of the Azores (BACA) strain genomes.</title>
        <authorList>
            <person name="Luz R."/>
            <person name="Cordeiro R."/>
            <person name="Fonseca A."/>
            <person name="Goncalves V."/>
        </authorList>
    </citation>
    <scope>NUCLEOTIDE SEQUENCE</scope>
    <source>
        <strain evidence="14">BACA0141</strain>
    </source>
</reference>
<organism evidence="14 15">
    <name type="scientific">Tumidithrix elongata BACA0141</name>
    <dbReference type="NCBI Taxonomy" id="2716417"/>
    <lineage>
        <taxon>Bacteria</taxon>
        <taxon>Bacillati</taxon>
        <taxon>Cyanobacteriota</taxon>
        <taxon>Cyanophyceae</taxon>
        <taxon>Pseudanabaenales</taxon>
        <taxon>Pseudanabaenaceae</taxon>
        <taxon>Tumidithrix</taxon>
        <taxon>Tumidithrix elongata</taxon>
    </lineage>
</organism>
<dbReference type="Gene3D" id="3.30.200.20">
    <property type="entry name" value="Phosphorylase Kinase, domain 1"/>
    <property type="match status" value="1"/>
</dbReference>
<dbReference type="Pfam" id="PF00069">
    <property type="entry name" value="Pkinase"/>
    <property type="match status" value="1"/>
</dbReference>
<protein>
    <recommendedName>
        <fullName evidence="1">non-specific serine/threonine protein kinase</fullName>
        <ecNumber evidence="1">2.7.11.1</ecNumber>
    </recommendedName>
</protein>
<keyword evidence="4 9" id="KW-0547">Nucleotide-binding</keyword>
<keyword evidence="15" id="KW-1185">Reference proteome</keyword>
<feature type="domain" description="Protein kinase" evidence="12">
    <location>
        <begin position="10"/>
        <end position="299"/>
    </location>
</feature>
<evidence type="ECO:0000256" key="1">
    <source>
        <dbReference type="ARBA" id="ARBA00012513"/>
    </source>
</evidence>
<keyword evidence="3" id="KW-0808">Transferase</keyword>
<keyword evidence="6 9" id="KW-0067">ATP-binding</keyword>
<dbReference type="PROSITE" id="PS50011">
    <property type="entry name" value="PROTEIN_KINASE_DOM"/>
    <property type="match status" value="1"/>
</dbReference>
<evidence type="ECO:0000256" key="7">
    <source>
        <dbReference type="ARBA" id="ARBA00047899"/>
    </source>
</evidence>
<dbReference type="PROSITE" id="PS51781">
    <property type="entry name" value="SH3B"/>
    <property type="match status" value="1"/>
</dbReference>
<feature type="compositionally biased region" description="Low complexity" evidence="10">
    <location>
        <begin position="404"/>
        <end position="424"/>
    </location>
</feature>
<feature type="region of interest" description="Disordered" evidence="10">
    <location>
        <begin position="301"/>
        <end position="327"/>
    </location>
</feature>
<keyword evidence="11" id="KW-0472">Membrane</keyword>
<dbReference type="InterPro" id="IPR003646">
    <property type="entry name" value="SH3-like_bac-type"/>
</dbReference>
<dbReference type="RefSeq" id="WP_330485316.1">
    <property type="nucleotide sequence ID" value="NZ_JAZBJZ010000098.1"/>
</dbReference>
<dbReference type="EMBL" id="JAZBJZ010000098">
    <property type="protein sequence ID" value="MEE3718880.1"/>
    <property type="molecule type" value="Genomic_DNA"/>
</dbReference>
<dbReference type="EC" id="2.7.11.1" evidence="1"/>
<feature type="domain" description="SH3b" evidence="13">
    <location>
        <begin position="538"/>
        <end position="601"/>
    </location>
</feature>
<evidence type="ECO:0000259" key="12">
    <source>
        <dbReference type="PROSITE" id="PS50011"/>
    </source>
</evidence>
<keyword evidence="11" id="KW-0812">Transmembrane</keyword>
<dbReference type="InterPro" id="IPR025582">
    <property type="entry name" value="YARHG_dom"/>
</dbReference>
<dbReference type="InterPro" id="IPR000719">
    <property type="entry name" value="Prot_kinase_dom"/>
</dbReference>
<evidence type="ECO:0000256" key="10">
    <source>
        <dbReference type="SAM" id="MobiDB-lite"/>
    </source>
</evidence>
<feature type="binding site" evidence="9">
    <location>
        <position position="41"/>
    </location>
    <ligand>
        <name>ATP</name>
        <dbReference type="ChEBI" id="CHEBI:30616"/>
    </ligand>
</feature>
<evidence type="ECO:0000256" key="11">
    <source>
        <dbReference type="SAM" id="Phobius"/>
    </source>
</evidence>
<accession>A0AAW9PV94</accession>
<evidence type="ECO:0000256" key="4">
    <source>
        <dbReference type="ARBA" id="ARBA00022741"/>
    </source>
</evidence>
<dbReference type="Proteomes" id="UP001333818">
    <property type="component" value="Unassembled WGS sequence"/>
</dbReference>
<keyword evidence="5" id="KW-0418">Kinase</keyword>
<dbReference type="Pfam" id="PF13308">
    <property type="entry name" value="YARHG"/>
    <property type="match status" value="1"/>
</dbReference>
<feature type="compositionally biased region" description="Polar residues" evidence="10">
    <location>
        <begin position="301"/>
        <end position="318"/>
    </location>
</feature>
<dbReference type="SMART" id="SM00287">
    <property type="entry name" value="SH3b"/>
    <property type="match status" value="1"/>
</dbReference>
<dbReference type="GO" id="GO:0004674">
    <property type="term" value="F:protein serine/threonine kinase activity"/>
    <property type="evidence" value="ECO:0007669"/>
    <property type="project" value="UniProtKB-KW"/>
</dbReference>
<dbReference type="PANTHER" id="PTHR24363">
    <property type="entry name" value="SERINE/THREONINE PROTEIN KINASE"/>
    <property type="match status" value="1"/>
</dbReference>
<comment type="caution">
    <text evidence="14">The sequence shown here is derived from an EMBL/GenBank/DDBJ whole genome shotgun (WGS) entry which is preliminary data.</text>
</comment>
<dbReference type="SMART" id="SM01324">
    <property type="entry name" value="YARHG"/>
    <property type="match status" value="1"/>
</dbReference>
<name>A0AAW9PV94_9CYAN</name>
<evidence type="ECO:0000256" key="6">
    <source>
        <dbReference type="ARBA" id="ARBA00022840"/>
    </source>
</evidence>